<feature type="transmembrane region" description="Helical" evidence="6">
    <location>
        <begin position="40"/>
        <end position="57"/>
    </location>
</feature>
<dbReference type="PANTHER" id="PTHR32322">
    <property type="entry name" value="INNER MEMBRANE TRANSPORTER"/>
    <property type="match status" value="1"/>
</dbReference>
<evidence type="ECO:0000259" key="7">
    <source>
        <dbReference type="Pfam" id="PF00892"/>
    </source>
</evidence>
<feature type="domain" description="EamA" evidence="7">
    <location>
        <begin position="154"/>
        <end position="290"/>
    </location>
</feature>
<dbReference type="SUPFAM" id="SSF103481">
    <property type="entry name" value="Multidrug resistance efflux transporter EmrE"/>
    <property type="match status" value="2"/>
</dbReference>
<evidence type="ECO:0000256" key="3">
    <source>
        <dbReference type="ARBA" id="ARBA00022692"/>
    </source>
</evidence>
<feature type="transmembrane region" description="Helical" evidence="6">
    <location>
        <begin position="7"/>
        <end position="28"/>
    </location>
</feature>
<dbReference type="InterPro" id="IPR050638">
    <property type="entry name" value="AA-Vitamin_Transporters"/>
</dbReference>
<evidence type="ECO:0000313" key="8">
    <source>
        <dbReference type="EMBL" id="GAA4340434.1"/>
    </source>
</evidence>
<feature type="transmembrane region" description="Helical" evidence="6">
    <location>
        <begin position="273"/>
        <end position="290"/>
    </location>
</feature>
<comment type="subcellular location">
    <subcellularLocation>
        <location evidence="1">Membrane</location>
        <topology evidence="1">Multi-pass membrane protein</topology>
    </subcellularLocation>
</comment>
<keyword evidence="4 6" id="KW-1133">Transmembrane helix</keyword>
<dbReference type="Proteomes" id="UP001501725">
    <property type="component" value="Unassembled WGS sequence"/>
</dbReference>
<evidence type="ECO:0000256" key="5">
    <source>
        <dbReference type="ARBA" id="ARBA00023136"/>
    </source>
</evidence>
<feature type="transmembrane region" description="Helical" evidence="6">
    <location>
        <begin position="129"/>
        <end position="147"/>
    </location>
</feature>
<name>A0ABP8HK17_9BACT</name>
<keyword evidence="5 6" id="KW-0472">Membrane</keyword>
<accession>A0ABP8HK17</accession>
<dbReference type="Pfam" id="PF00892">
    <property type="entry name" value="EamA"/>
    <property type="match status" value="2"/>
</dbReference>
<proteinExistence type="inferred from homology"/>
<dbReference type="EMBL" id="BAABGY010000014">
    <property type="protein sequence ID" value="GAA4340434.1"/>
    <property type="molecule type" value="Genomic_DNA"/>
</dbReference>
<feature type="domain" description="EamA" evidence="7">
    <location>
        <begin position="8"/>
        <end position="139"/>
    </location>
</feature>
<reference evidence="9" key="1">
    <citation type="journal article" date="2019" name="Int. J. Syst. Evol. Microbiol.">
        <title>The Global Catalogue of Microorganisms (GCM) 10K type strain sequencing project: providing services to taxonomists for standard genome sequencing and annotation.</title>
        <authorList>
            <consortium name="The Broad Institute Genomics Platform"/>
            <consortium name="The Broad Institute Genome Sequencing Center for Infectious Disease"/>
            <person name="Wu L."/>
            <person name="Ma J."/>
        </authorList>
    </citation>
    <scope>NUCLEOTIDE SEQUENCE [LARGE SCALE GENOMIC DNA]</scope>
    <source>
        <strain evidence="9">JCM 17919</strain>
    </source>
</reference>
<dbReference type="InterPro" id="IPR000620">
    <property type="entry name" value="EamA_dom"/>
</dbReference>
<evidence type="ECO:0000256" key="2">
    <source>
        <dbReference type="ARBA" id="ARBA00007362"/>
    </source>
</evidence>
<feature type="transmembrane region" description="Helical" evidence="6">
    <location>
        <begin position="153"/>
        <end position="173"/>
    </location>
</feature>
<dbReference type="RefSeq" id="WP_345257451.1">
    <property type="nucleotide sequence ID" value="NZ_BAABGY010000014.1"/>
</dbReference>
<comment type="caution">
    <text evidence="8">The sequence shown here is derived from an EMBL/GenBank/DDBJ whole genome shotgun (WGS) entry which is preliminary data.</text>
</comment>
<comment type="similarity">
    <text evidence="2">Belongs to the EamA transporter family.</text>
</comment>
<evidence type="ECO:0000256" key="6">
    <source>
        <dbReference type="SAM" id="Phobius"/>
    </source>
</evidence>
<gene>
    <name evidence="8" type="ORF">GCM10023184_38120</name>
</gene>
<organism evidence="8 9">
    <name type="scientific">Flaviaesturariibacter amylovorans</name>
    <dbReference type="NCBI Taxonomy" id="1084520"/>
    <lineage>
        <taxon>Bacteria</taxon>
        <taxon>Pseudomonadati</taxon>
        <taxon>Bacteroidota</taxon>
        <taxon>Chitinophagia</taxon>
        <taxon>Chitinophagales</taxon>
        <taxon>Chitinophagaceae</taxon>
        <taxon>Flaviaestuariibacter</taxon>
    </lineage>
</organism>
<feature type="transmembrane region" description="Helical" evidence="6">
    <location>
        <begin position="96"/>
        <end position="117"/>
    </location>
</feature>
<sequence length="300" mass="32309">MNNTLKAHAAVLGTNLFFAANFSLVKLISPRLVAPFGLNIYRVGVSLLLFWILWLFSPRKTPLAPADRARIVWCGLTGVAINQMLFIRGLTLTSSIHAALLMLTTPLLITVFARLVLKEKGSRTQVPGLLLGVCGAAWLIAGGSASAEASNPLLGDALILLNAIFYSFYFILVKPLMQRYTPIEVVRWVFTAGFVFMLPFGAADAVQVPFGDFGAMDWVALAAIVLTGTFLAYAFNAYGIRQLGAGITGAYIYTQPVFAVLIATLVLREGFSWAKAGAAALIFLGVFLVNRKPASGERSS</sequence>
<feature type="transmembrane region" description="Helical" evidence="6">
    <location>
        <begin position="250"/>
        <end position="267"/>
    </location>
</feature>
<dbReference type="InterPro" id="IPR037185">
    <property type="entry name" value="EmrE-like"/>
</dbReference>
<evidence type="ECO:0000256" key="1">
    <source>
        <dbReference type="ARBA" id="ARBA00004141"/>
    </source>
</evidence>
<feature type="transmembrane region" description="Helical" evidence="6">
    <location>
        <begin position="218"/>
        <end position="238"/>
    </location>
</feature>
<feature type="transmembrane region" description="Helical" evidence="6">
    <location>
        <begin position="69"/>
        <end position="90"/>
    </location>
</feature>
<evidence type="ECO:0000313" key="9">
    <source>
        <dbReference type="Proteomes" id="UP001501725"/>
    </source>
</evidence>
<evidence type="ECO:0000256" key="4">
    <source>
        <dbReference type="ARBA" id="ARBA00022989"/>
    </source>
</evidence>
<dbReference type="PANTHER" id="PTHR32322:SF2">
    <property type="entry name" value="EAMA DOMAIN-CONTAINING PROTEIN"/>
    <property type="match status" value="1"/>
</dbReference>
<keyword evidence="3 6" id="KW-0812">Transmembrane</keyword>
<protein>
    <submittedName>
        <fullName evidence="8">DMT family transporter</fullName>
    </submittedName>
</protein>
<keyword evidence="9" id="KW-1185">Reference proteome</keyword>
<feature type="transmembrane region" description="Helical" evidence="6">
    <location>
        <begin position="185"/>
        <end position="206"/>
    </location>
</feature>